<dbReference type="EMBL" id="RJVU01017065">
    <property type="protein sequence ID" value="ROL52248.1"/>
    <property type="molecule type" value="Genomic_DNA"/>
</dbReference>
<keyword evidence="2" id="KW-1185">Reference proteome</keyword>
<accession>A0A3N0Z2S0</accession>
<reference evidence="1 2" key="1">
    <citation type="submission" date="2018-10" db="EMBL/GenBank/DDBJ databases">
        <title>Genome assembly for a Yunnan-Guizhou Plateau 3E fish, Anabarilius grahami (Regan), and its evolutionary and genetic applications.</title>
        <authorList>
            <person name="Jiang W."/>
        </authorList>
    </citation>
    <scope>NUCLEOTIDE SEQUENCE [LARGE SCALE GENOMIC DNA]</scope>
    <source>
        <strain evidence="1">AG-KIZ</strain>
        <tissue evidence="1">Muscle</tissue>
    </source>
</reference>
<dbReference type="OrthoDB" id="8962441at2759"/>
<evidence type="ECO:0000313" key="1">
    <source>
        <dbReference type="EMBL" id="ROL52248.1"/>
    </source>
</evidence>
<protein>
    <submittedName>
        <fullName evidence="1">Uncharacterized protein</fullName>
    </submittedName>
</protein>
<dbReference type="Proteomes" id="UP000281406">
    <property type="component" value="Unassembled WGS sequence"/>
</dbReference>
<name>A0A3N0Z2S0_ANAGA</name>
<comment type="caution">
    <text evidence="1">The sequence shown here is derived from an EMBL/GenBank/DDBJ whole genome shotgun (WGS) entry which is preliminary data.</text>
</comment>
<evidence type="ECO:0000313" key="2">
    <source>
        <dbReference type="Proteomes" id="UP000281406"/>
    </source>
</evidence>
<sequence length="206" mass="22523">MHPLITNVSTVCHDGQGECLINQTRLTPGEVSSHQCDEEEMPRDYRHHPVTERHPQIQRRGSRQLDLVMPSVSLNLPAALAGRARTWVCLSCMFWVSRGSAHLTGAAFHFSEWSGKGSQILLKLRHFLNIVGAFQSCFQTVIVQSCCTGTGGMGFAGTRTLSTAVDVIKCGEKMRETGVRNEADVIYLLAASKTKSLGPNSILGIV</sequence>
<gene>
    <name evidence="1" type="ORF">DPX16_4798</name>
</gene>
<dbReference type="AlphaFoldDB" id="A0A3N0Z2S0"/>
<organism evidence="1 2">
    <name type="scientific">Anabarilius grahami</name>
    <name type="common">Kanglang fish</name>
    <name type="synonym">Barilius grahami</name>
    <dbReference type="NCBI Taxonomy" id="495550"/>
    <lineage>
        <taxon>Eukaryota</taxon>
        <taxon>Metazoa</taxon>
        <taxon>Chordata</taxon>
        <taxon>Craniata</taxon>
        <taxon>Vertebrata</taxon>
        <taxon>Euteleostomi</taxon>
        <taxon>Actinopterygii</taxon>
        <taxon>Neopterygii</taxon>
        <taxon>Teleostei</taxon>
        <taxon>Ostariophysi</taxon>
        <taxon>Cypriniformes</taxon>
        <taxon>Xenocyprididae</taxon>
        <taxon>Xenocypridinae</taxon>
        <taxon>Xenocypridinae incertae sedis</taxon>
        <taxon>Anabarilius</taxon>
    </lineage>
</organism>
<proteinExistence type="predicted"/>